<dbReference type="AlphaFoldDB" id="A0A6I3XJV9"/>
<gene>
    <name evidence="1" type="ORF">GJV26_25650</name>
</gene>
<sequence>MNAALDAALDAGPMAPIFALRPSPVHQVLLVGAEREPVLVVDDLLLDPEAIVRWAETGAAFQRREGDFYPGVRKPLDMAYASALHMHLRKLLLATFGAAGDAASTPPITPLSCVLSLATTPQEALRPIQSVPHFDSVERNRIASVHYLCDQRFGGTSFYRHRSTGFESMDAQRIVDYAPCLKQEVMREAKRDPARGFTYIRGDTALFERTARVDAKFNRAVFYRSSLLHSGDIAVDAGLSSEPRRGRLTANTLLEIGAAGSLAQPAP</sequence>
<reference evidence="1 2" key="1">
    <citation type="submission" date="2019-11" db="EMBL/GenBank/DDBJ databases">
        <title>Draft Genome Sequences of Six Type Strains of the Genus Massilia.</title>
        <authorList>
            <person name="Miess H."/>
            <person name="Frediansyah A."/>
            <person name="Goeker M."/>
            <person name="Gross H."/>
        </authorList>
    </citation>
    <scope>NUCLEOTIDE SEQUENCE [LARGE SCALE GENOMIC DNA]</scope>
    <source>
        <strain evidence="1 2">DSM 17513</strain>
    </source>
</reference>
<accession>A0A6I3XJV9</accession>
<dbReference type="OrthoDB" id="4048724at2"/>
<keyword evidence="2" id="KW-1185">Reference proteome</keyword>
<dbReference type="EMBL" id="WNWM01000002">
    <property type="protein sequence ID" value="MUI15816.1"/>
    <property type="molecule type" value="Genomic_DNA"/>
</dbReference>
<dbReference type="Proteomes" id="UP000431684">
    <property type="component" value="Unassembled WGS sequence"/>
</dbReference>
<evidence type="ECO:0000313" key="2">
    <source>
        <dbReference type="Proteomes" id="UP000431684"/>
    </source>
</evidence>
<protein>
    <submittedName>
        <fullName evidence="1">Uncharacterized protein</fullName>
    </submittedName>
</protein>
<proteinExistence type="predicted"/>
<name>A0A6I3XJV9_9BURK</name>
<evidence type="ECO:0000313" key="1">
    <source>
        <dbReference type="EMBL" id="MUI15816.1"/>
    </source>
</evidence>
<dbReference type="Pfam" id="PF20043">
    <property type="entry name" value="DUF6445"/>
    <property type="match status" value="1"/>
</dbReference>
<dbReference type="RefSeq" id="WP_155711454.1">
    <property type="nucleotide sequence ID" value="NZ_BMWU01000010.1"/>
</dbReference>
<comment type="caution">
    <text evidence="1">The sequence shown here is derived from an EMBL/GenBank/DDBJ whole genome shotgun (WGS) entry which is preliminary data.</text>
</comment>
<dbReference type="InterPro" id="IPR045617">
    <property type="entry name" value="DUF6445"/>
</dbReference>
<organism evidence="1 2">
    <name type="scientific">Pseudoduganella dura</name>
    <dbReference type="NCBI Taxonomy" id="321982"/>
    <lineage>
        <taxon>Bacteria</taxon>
        <taxon>Pseudomonadati</taxon>
        <taxon>Pseudomonadota</taxon>
        <taxon>Betaproteobacteria</taxon>
        <taxon>Burkholderiales</taxon>
        <taxon>Oxalobacteraceae</taxon>
        <taxon>Telluria group</taxon>
        <taxon>Pseudoduganella</taxon>
    </lineage>
</organism>